<feature type="signal peptide" evidence="3">
    <location>
        <begin position="1"/>
        <end position="24"/>
    </location>
</feature>
<comment type="similarity">
    <text evidence="2">Belongs to the ustYa family.</text>
</comment>
<comment type="caution">
    <text evidence="4">The sequence shown here is derived from an EMBL/GenBank/DDBJ whole genome shotgun (WGS) entry which is preliminary data.</text>
</comment>
<sequence>ALVFVLIALNILLLIWLLPPRVDDSFCAKQLSSHSPLLDVVEYTTLMVDVPYREETVYQGEPTPERDQAWKDLFEHEPFLVQEKTLQLLNKTDISYLRTRDGSIQAKPQVFHDLHCLVGFKDSKI</sequence>
<reference evidence="4 5" key="1">
    <citation type="journal article" date="2021" name="Nat. Commun.">
        <title>Genetic determinants of endophytism in the Arabidopsis root mycobiome.</title>
        <authorList>
            <person name="Mesny F."/>
            <person name="Miyauchi S."/>
            <person name="Thiergart T."/>
            <person name="Pickel B."/>
            <person name="Atanasova L."/>
            <person name="Karlsson M."/>
            <person name="Huettel B."/>
            <person name="Barry K.W."/>
            <person name="Haridas S."/>
            <person name="Chen C."/>
            <person name="Bauer D."/>
            <person name="Andreopoulos W."/>
            <person name="Pangilinan J."/>
            <person name="LaButti K."/>
            <person name="Riley R."/>
            <person name="Lipzen A."/>
            <person name="Clum A."/>
            <person name="Drula E."/>
            <person name="Henrissat B."/>
            <person name="Kohler A."/>
            <person name="Grigoriev I.V."/>
            <person name="Martin F.M."/>
            <person name="Hacquard S."/>
        </authorList>
    </citation>
    <scope>NUCLEOTIDE SEQUENCE [LARGE SCALE GENOMIC DNA]</scope>
    <source>
        <strain evidence="4 5">MPI-SDFR-AT-0080</strain>
    </source>
</reference>
<evidence type="ECO:0000313" key="4">
    <source>
        <dbReference type="EMBL" id="KAH7039412.1"/>
    </source>
</evidence>
<dbReference type="PANTHER" id="PTHR33365">
    <property type="entry name" value="YALI0B05434P"/>
    <property type="match status" value="1"/>
</dbReference>
<feature type="non-terminal residue" evidence="4">
    <location>
        <position position="1"/>
    </location>
</feature>
<feature type="chain" id="PRO_5046183180" evidence="3">
    <location>
        <begin position="25"/>
        <end position="125"/>
    </location>
</feature>
<dbReference type="Proteomes" id="UP000774617">
    <property type="component" value="Unassembled WGS sequence"/>
</dbReference>
<dbReference type="InterPro" id="IPR021765">
    <property type="entry name" value="UstYa-like"/>
</dbReference>
<dbReference type="EMBL" id="JAGTJR010000029">
    <property type="protein sequence ID" value="KAH7039412.1"/>
    <property type="molecule type" value="Genomic_DNA"/>
</dbReference>
<keyword evidence="3" id="KW-0732">Signal</keyword>
<accession>A0ABQ8G0H1</accession>
<dbReference type="Pfam" id="PF11807">
    <property type="entry name" value="UstYa"/>
    <property type="match status" value="1"/>
</dbReference>
<proteinExistence type="inferred from homology"/>
<evidence type="ECO:0000256" key="3">
    <source>
        <dbReference type="SAM" id="SignalP"/>
    </source>
</evidence>
<comment type="pathway">
    <text evidence="1">Mycotoxin biosynthesis.</text>
</comment>
<name>A0ABQ8G0H1_9PEZI</name>
<evidence type="ECO:0000256" key="1">
    <source>
        <dbReference type="ARBA" id="ARBA00004685"/>
    </source>
</evidence>
<evidence type="ECO:0000313" key="5">
    <source>
        <dbReference type="Proteomes" id="UP000774617"/>
    </source>
</evidence>
<dbReference type="PANTHER" id="PTHR33365:SF4">
    <property type="entry name" value="CYCLOCHLOROTINE BIOSYNTHESIS PROTEIN O"/>
    <property type="match status" value="1"/>
</dbReference>
<evidence type="ECO:0000256" key="2">
    <source>
        <dbReference type="ARBA" id="ARBA00035112"/>
    </source>
</evidence>
<organism evidence="4 5">
    <name type="scientific">Macrophomina phaseolina</name>
    <dbReference type="NCBI Taxonomy" id="35725"/>
    <lineage>
        <taxon>Eukaryota</taxon>
        <taxon>Fungi</taxon>
        <taxon>Dikarya</taxon>
        <taxon>Ascomycota</taxon>
        <taxon>Pezizomycotina</taxon>
        <taxon>Dothideomycetes</taxon>
        <taxon>Dothideomycetes incertae sedis</taxon>
        <taxon>Botryosphaeriales</taxon>
        <taxon>Botryosphaeriaceae</taxon>
        <taxon>Macrophomina</taxon>
    </lineage>
</organism>
<protein>
    <submittedName>
        <fullName evidence="4">Uncharacterized protein</fullName>
    </submittedName>
</protein>
<keyword evidence="5" id="KW-1185">Reference proteome</keyword>
<gene>
    <name evidence="4" type="ORF">B0J12DRAFT_762674</name>
</gene>